<feature type="transmembrane region" description="Helical" evidence="1">
    <location>
        <begin position="131"/>
        <end position="151"/>
    </location>
</feature>
<dbReference type="HOGENOM" id="CLU_1745484_0_0_2"/>
<keyword evidence="3" id="KW-1185">Reference proteome</keyword>
<keyword evidence="1" id="KW-0472">Membrane</keyword>
<evidence type="ECO:0000313" key="2">
    <source>
        <dbReference type="EMBL" id="AGB15213.1"/>
    </source>
</evidence>
<dbReference type="RefSeq" id="WP_015299894.1">
    <property type="nucleotide sequence ID" value="NC_019964.1"/>
</dbReference>
<gene>
    <name evidence="2" type="ordered locus">Halru_0580</name>
</gene>
<accession>L0I8S9</accession>
<dbReference type="GeneID" id="14375888"/>
<dbReference type="EMBL" id="CP003050">
    <property type="protein sequence ID" value="AGB15213.1"/>
    <property type="molecule type" value="Genomic_DNA"/>
</dbReference>
<protein>
    <submittedName>
        <fullName evidence="2">Uncharacterized protein</fullName>
    </submittedName>
</protein>
<dbReference type="Proteomes" id="UP000010846">
    <property type="component" value="Chromosome"/>
</dbReference>
<sequence>MSDVSIDRVDPARTGVKAGRVVGLLTGILAVVSLLSVREVFVGRLLTSVELVGLGPSLVGLDPGATATVYFWLYTAGAAVGRYALAYVVGSLVGVVYDWLENPSAPTLVAMLLAIGLVDGAVQAFDTRSLLLGGAYVLAWLAYVPAFYWLYDPDAKTRPERHRRGG</sequence>
<dbReference type="KEGG" id="hru:Halru_0580"/>
<feature type="transmembrane region" description="Helical" evidence="1">
    <location>
        <begin position="49"/>
        <end position="74"/>
    </location>
</feature>
<evidence type="ECO:0000313" key="3">
    <source>
        <dbReference type="Proteomes" id="UP000010846"/>
    </source>
</evidence>
<feature type="transmembrane region" description="Helical" evidence="1">
    <location>
        <begin position="20"/>
        <end position="37"/>
    </location>
</feature>
<dbReference type="OrthoDB" id="196825at2157"/>
<reference evidence="2" key="1">
    <citation type="submission" date="2011-09" db="EMBL/GenBank/DDBJ databases">
        <title>Complete sequence of Halovivax ruber XH-70.</title>
        <authorList>
            <consortium name="US DOE Joint Genome Institute"/>
            <person name="Lucas S."/>
            <person name="Han J."/>
            <person name="Lapidus A."/>
            <person name="Cheng J.-F."/>
            <person name="Goodwin L."/>
            <person name="Pitluck S."/>
            <person name="Peters L."/>
            <person name="Mikhailova N."/>
            <person name="Davenport K."/>
            <person name="Detter J.C."/>
            <person name="Han C."/>
            <person name="Tapia R."/>
            <person name="Land M."/>
            <person name="Hauser L."/>
            <person name="Kyrpides N."/>
            <person name="Ivanova N."/>
            <person name="Pagani I."/>
            <person name="Sproer C."/>
            <person name="Anderson I."/>
            <person name="Woyke T."/>
        </authorList>
    </citation>
    <scope>NUCLEOTIDE SEQUENCE</scope>
    <source>
        <strain evidence="2">XH-70</strain>
    </source>
</reference>
<keyword evidence="1" id="KW-1133">Transmembrane helix</keyword>
<dbReference type="AlphaFoldDB" id="L0I8S9"/>
<keyword evidence="1" id="KW-0812">Transmembrane</keyword>
<organism evidence="2 3">
    <name type="scientific">Halovivax ruber (strain DSM 18193 / JCM 13892 / XH-70)</name>
    <dbReference type="NCBI Taxonomy" id="797302"/>
    <lineage>
        <taxon>Archaea</taxon>
        <taxon>Methanobacteriati</taxon>
        <taxon>Methanobacteriota</taxon>
        <taxon>Stenosarchaea group</taxon>
        <taxon>Halobacteria</taxon>
        <taxon>Halobacteriales</taxon>
        <taxon>Natrialbaceae</taxon>
        <taxon>Halovivax</taxon>
    </lineage>
</organism>
<dbReference type="eggNOG" id="arCOG13148">
    <property type="taxonomic scope" value="Archaea"/>
</dbReference>
<feature type="transmembrane region" description="Helical" evidence="1">
    <location>
        <begin position="107"/>
        <end position="125"/>
    </location>
</feature>
<name>L0I8S9_HALRX</name>
<feature type="transmembrane region" description="Helical" evidence="1">
    <location>
        <begin position="80"/>
        <end position="100"/>
    </location>
</feature>
<evidence type="ECO:0000256" key="1">
    <source>
        <dbReference type="SAM" id="Phobius"/>
    </source>
</evidence>
<proteinExistence type="predicted"/>